<dbReference type="Gene3D" id="3.30.70.1820">
    <property type="entry name" value="L1 transposable element, RRM domain"/>
    <property type="match status" value="1"/>
</dbReference>
<protein>
    <submittedName>
        <fullName evidence="3">LINE-1 type transposase domain-containing 1</fullName>
    </submittedName>
</protein>
<dbReference type="EMBL" id="QBIY01013089">
    <property type="protein sequence ID" value="RXN12117.1"/>
    <property type="molecule type" value="Genomic_DNA"/>
</dbReference>
<feature type="region of interest" description="Disordered" evidence="2">
    <location>
        <begin position="1"/>
        <end position="28"/>
    </location>
</feature>
<evidence type="ECO:0000256" key="2">
    <source>
        <dbReference type="SAM" id="MobiDB-lite"/>
    </source>
</evidence>
<reference evidence="3 4" key="1">
    <citation type="submission" date="2018-03" db="EMBL/GenBank/DDBJ databases">
        <title>Draft genome sequence of Rohu Carp (Labeo rohita).</title>
        <authorList>
            <person name="Das P."/>
            <person name="Kushwaha B."/>
            <person name="Joshi C.G."/>
            <person name="Kumar D."/>
            <person name="Nagpure N.S."/>
            <person name="Sahoo L."/>
            <person name="Das S.P."/>
            <person name="Bit A."/>
            <person name="Patnaik S."/>
            <person name="Meher P.K."/>
            <person name="Jayasankar P."/>
            <person name="Koringa P.G."/>
            <person name="Patel N.V."/>
            <person name="Hinsu A.T."/>
            <person name="Kumar R."/>
            <person name="Pandey M."/>
            <person name="Agarwal S."/>
            <person name="Srivastava S."/>
            <person name="Singh M."/>
            <person name="Iquebal M.A."/>
            <person name="Jaiswal S."/>
            <person name="Angadi U.B."/>
            <person name="Kumar N."/>
            <person name="Raza M."/>
            <person name="Shah T.M."/>
            <person name="Rai A."/>
            <person name="Jena J.K."/>
        </authorList>
    </citation>
    <scope>NUCLEOTIDE SEQUENCE [LARGE SCALE GENOMIC DNA]</scope>
    <source>
        <strain evidence="3">DASCIFA01</strain>
        <tissue evidence="3">Testis</tissue>
    </source>
</reference>
<keyword evidence="4" id="KW-1185">Reference proteome</keyword>
<name>A0A498M466_LABRO</name>
<dbReference type="STRING" id="84645.A0A498M466"/>
<proteinExistence type="predicted"/>
<evidence type="ECO:0000313" key="3">
    <source>
        <dbReference type="EMBL" id="RXN12117.1"/>
    </source>
</evidence>
<sequence>MAYNRKQQDMSPSASPIKKKSKSPNTSDMVDKMANAVAQFEDILRTELTGMRNKFASHMTVVKLLCSKLDLLTGEMREQKKVVADHDRRVATLEQQVVDLQDRDRCSNLRLVGLPDGSEKDDPVGFLKRLLPMWLPSLMGKEIEVERAQITYPFSVWEAVTVVSPFHGYEFCNVPYSR</sequence>
<organism evidence="3 4">
    <name type="scientific">Labeo rohita</name>
    <name type="common">Indian major carp</name>
    <name type="synonym">Cyprinus rohita</name>
    <dbReference type="NCBI Taxonomy" id="84645"/>
    <lineage>
        <taxon>Eukaryota</taxon>
        <taxon>Metazoa</taxon>
        <taxon>Chordata</taxon>
        <taxon>Craniata</taxon>
        <taxon>Vertebrata</taxon>
        <taxon>Euteleostomi</taxon>
        <taxon>Actinopterygii</taxon>
        <taxon>Neopterygii</taxon>
        <taxon>Teleostei</taxon>
        <taxon>Ostariophysi</taxon>
        <taxon>Cypriniformes</taxon>
        <taxon>Cyprinidae</taxon>
        <taxon>Labeoninae</taxon>
        <taxon>Labeonini</taxon>
        <taxon>Labeo</taxon>
    </lineage>
</organism>
<accession>A0A498M466</accession>
<gene>
    <name evidence="3" type="ORF">ROHU_010303</name>
</gene>
<feature type="coiled-coil region" evidence="1">
    <location>
        <begin position="76"/>
        <end position="103"/>
    </location>
</feature>
<evidence type="ECO:0000256" key="1">
    <source>
        <dbReference type="SAM" id="Coils"/>
    </source>
</evidence>
<keyword evidence="1" id="KW-0175">Coiled coil</keyword>
<dbReference type="AlphaFoldDB" id="A0A498M466"/>
<dbReference type="Proteomes" id="UP000290572">
    <property type="component" value="Unassembled WGS sequence"/>
</dbReference>
<evidence type="ECO:0000313" key="4">
    <source>
        <dbReference type="Proteomes" id="UP000290572"/>
    </source>
</evidence>
<comment type="caution">
    <text evidence="3">The sequence shown here is derived from an EMBL/GenBank/DDBJ whole genome shotgun (WGS) entry which is preliminary data.</text>
</comment>